<dbReference type="GO" id="GO:0008783">
    <property type="term" value="F:agmatinase activity"/>
    <property type="evidence" value="ECO:0007669"/>
    <property type="project" value="TreeGrafter"/>
</dbReference>
<evidence type="ECO:0000256" key="2">
    <source>
        <dbReference type="ARBA" id="ARBA00022801"/>
    </source>
</evidence>
<keyword evidence="5" id="KW-1185">Reference proteome</keyword>
<evidence type="ECO:0000256" key="1">
    <source>
        <dbReference type="ARBA" id="ARBA00022723"/>
    </source>
</evidence>
<proteinExistence type="inferred from homology"/>
<dbReference type="PROSITE" id="PS51409">
    <property type="entry name" value="ARGINASE_2"/>
    <property type="match status" value="1"/>
</dbReference>
<keyword evidence="2" id="KW-0378">Hydrolase</keyword>
<comment type="similarity">
    <text evidence="3">Belongs to the arginase family.</text>
</comment>
<name>A0A6P1NXP0_9BACT</name>
<dbReference type="PANTHER" id="PTHR11358:SF26">
    <property type="entry name" value="GUANIDINO ACID HYDROLASE, MITOCHONDRIAL"/>
    <property type="match status" value="1"/>
</dbReference>
<dbReference type="CDD" id="cd09988">
    <property type="entry name" value="Formimidoylglutamase"/>
    <property type="match status" value="1"/>
</dbReference>
<dbReference type="GO" id="GO:0046872">
    <property type="term" value="F:metal ion binding"/>
    <property type="evidence" value="ECO:0007669"/>
    <property type="project" value="UniProtKB-KW"/>
</dbReference>
<dbReference type="RefSeq" id="WP_160691510.1">
    <property type="nucleotide sequence ID" value="NZ_CP047897.1"/>
</dbReference>
<protein>
    <submittedName>
        <fullName evidence="4">Formiminoglutamase</fullName>
    </submittedName>
</protein>
<dbReference type="Gene3D" id="3.40.800.10">
    <property type="entry name" value="Ureohydrolase domain"/>
    <property type="match status" value="1"/>
</dbReference>
<organism evidence="4 5">
    <name type="scientific">Nibribacter ruber</name>
    <dbReference type="NCBI Taxonomy" id="2698458"/>
    <lineage>
        <taxon>Bacteria</taxon>
        <taxon>Pseudomonadati</taxon>
        <taxon>Bacteroidota</taxon>
        <taxon>Cytophagia</taxon>
        <taxon>Cytophagales</taxon>
        <taxon>Hymenobacteraceae</taxon>
        <taxon>Nibribacter</taxon>
    </lineage>
</organism>
<keyword evidence="1" id="KW-0479">Metal-binding</keyword>
<dbReference type="SUPFAM" id="SSF52768">
    <property type="entry name" value="Arginase/deacetylase"/>
    <property type="match status" value="1"/>
</dbReference>
<reference evidence="4 5" key="1">
    <citation type="submission" date="2020-01" db="EMBL/GenBank/DDBJ databases">
        <authorList>
            <person name="Kim M."/>
        </authorList>
    </citation>
    <scope>NUCLEOTIDE SEQUENCE [LARGE SCALE GENOMIC DNA]</scope>
    <source>
        <strain evidence="4 5">BT10</strain>
    </source>
</reference>
<dbReference type="Proteomes" id="UP000464214">
    <property type="component" value="Chromosome"/>
</dbReference>
<accession>A0A6P1NXP0</accession>
<dbReference type="InterPro" id="IPR023696">
    <property type="entry name" value="Ureohydrolase_dom_sf"/>
</dbReference>
<gene>
    <name evidence="4" type="ORF">GU926_10255</name>
</gene>
<dbReference type="KEGG" id="nib:GU926_10255"/>
<evidence type="ECO:0000313" key="5">
    <source>
        <dbReference type="Proteomes" id="UP000464214"/>
    </source>
</evidence>
<dbReference type="GO" id="GO:0033389">
    <property type="term" value="P:putrescine biosynthetic process from arginine, via agmatine"/>
    <property type="evidence" value="ECO:0007669"/>
    <property type="project" value="TreeGrafter"/>
</dbReference>
<evidence type="ECO:0000256" key="3">
    <source>
        <dbReference type="PROSITE-ProRule" id="PRU00742"/>
    </source>
</evidence>
<sequence>MNLSIFFEPLPEDAFGYPEDVKSVGGYIAPFLHTFPDWRQAEVVLIGLPEYRGAHSPADVSYQGPNLIREQLYKLKKGTGSWLLMDLGNLLPGISLEDTYLRLKEVIEMVVDAGKFPILLGGSHDLTYGQFLGYEYLHKKIGVVLIDSQLDIQENPDVAPEGSHLHRLLLHEPNYLFSFSHLAHQSYLTDNDTLIALEKLHFDLFRIGQVRQQLKEIEPVIRQADMLSFDVSAIRHQDAPGQRQANPFGLTGEEACQLCWYAGQNDQLSSLGLYGYRPEFDQRSLTAMTVATMAWYAIEGFYHRQRTLDFQSNHFLRFAVGFHDNPHKMLFYKNRHTEKWWMEVEDLAGERPSLIIPCSYQDYLTAADGDVPSRWIQVQARM</sequence>
<evidence type="ECO:0000313" key="4">
    <source>
        <dbReference type="EMBL" id="QHL87790.1"/>
    </source>
</evidence>
<dbReference type="Pfam" id="PF00491">
    <property type="entry name" value="Arginase"/>
    <property type="match status" value="1"/>
</dbReference>
<dbReference type="EMBL" id="CP047897">
    <property type="protein sequence ID" value="QHL87790.1"/>
    <property type="molecule type" value="Genomic_DNA"/>
</dbReference>
<dbReference type="AlphaFoldDB" id="A0A6P1NXP0"/>
<dbReference type="InterPro" id="IPR006035">
    <property type="entry name" value="Ureohydrolase"/>
</dbReference>
<dbReference type="PANTHER" id="PTHR11358">
    <property type="entry name" value="ARGINASE/AGMATINASE"/>
    <property type="match status" value="1"/>
</dbReference>